<dbReference type="AlphaFoldDB" id="A0A0K1IU86"/>
<dbReference type="Pfam" id="PF24336">
    <property type="entry name" value="DUF7504"/>
    <property type="match status" value="1"/>
</dbReference>
<feature type="region of interest" description="Disordered" evidence="1">
    <location>
        <begin position="1"/>
        <end position="84"/>
    </location>
</feature>
<name>A0A0K1IU86_HALGI</name>
<evidence type="ECO:0000313" key="2">
    <source>
        <dbReference type="EMBL" id="AKU08026.1"/>
    </source>
</evidence>
<protein>
    <recommendedName>
        <fullName evidence="4">KaiC-like domain-containing protein</fullName>
    </recommendedName>
</protein>
<sequence length="300" mass="32266">MADRDDAESGDSDTEIQNSPSLSDLADRVEDGTPTSDKSGDTASPAGEDGPTTDRTPSTLSELAESIRRKQGPSASLPDDEASEWDLIDDRSDTPFDEANFDEKAAAVFDLVSEQSNILVVGPAETAAEYNLCTQLMTGDSGGANQLLVSVETTPEEQLNILNNYRVGSVENQTLISVQSYDASGTIDAADLPITIKTVTKATDLRRIGLLITKSLNEWGESSVQSTLCVHSLSNLIAAVNNDQRLFRFLHILTNRVSSAGARAHYHVDPARHDDQTLRTFKSLFDAAIEFEADGSLSLG</sequence>
<reference evidence="3" key="1">
    <citation type="journal article" date="2015" name="J. Biotechnol.">
        <title>Complete genome sequence of Haloferax gibbonsii strain ARA6, a potential producer of polyhydroxyalkanoates and halocins isolated from Araruama, Rio de Janeiro, Brasil.</title>
        <authorList>
            <person name="Pinto L.H."/>
            <person name="D'Alincourt Carvalho-Assef A.P."/>
            <person name="Vieira R.P."/>
            <person name="Clementino M.M."/>
            <person name="Albano R.M."/>
        </authorList>
    </citation>
    <scope>NUCLEOTIDE SEQUENCE [LARGE SCALE GENOMIC DNA]</scope>
    <source>
        <strain evidence="3">ARA6</strain>
    </source>
</reference>
<dbReference type="PATRIC" id="fig|35746.4.peg.2090"/>
<evidence type="ECO:0008006" key="4">
    <source>
        <dbReference type="Google" id="ProtNLM"/>
    </source>
</evidence>
<dbReference type="RefSeq" id="WP_004976184.1">
    <property type="nucleotide sequence ID" value="NZ_CP011947.1"/>
</dbReference>
<gene>
    <name evidence="2" type="ORF">ABY42_09835</name>
</gene>
<dbReference type="GeneID" id="25246260"/>
<dbReference type="KEGG" id="hgi:ABY42_09835"/>
<accession>A0A0K1IU86</accession>
<evidence type="ECO:0000313" key="3">
    <source>
        <dbReference type="Proteomes" id="UP000066124"/>
    </source>
</evidence>
<dbReference type="InterPro" id="IPR055927">
    <property type="entry name" value="DUF7504"/>
</dbReference>
<dbReference type="Proteomes" id="UP000066124">
    <property type="component" value="Chromosome"/>
</dbReference>
<feature type="compositionally biased region" description="Acidic residues" evidence="1">
    <location>
        <begin position="1"/>
        <end position="14"/>
    </location>
</feature>
<proteinExistence type="predicted"/>
<organism evidence="2 3">
    <name type="scientific">Haloferax gibbonsii</name>
    <dbReference type="NCBI Taxonomy" id="35746"/>
    <lineage>
        <taxon>Archaea</taxon>
        <taxon>Methanobacteriati</taxon>
        <taxon>Methanobacteriota</taxon>
        <taxon>Stenosarchaea group</taxon>
        <taxon>Halobacteria</taxon>
        <taxon>Halobacteriales</taxon>
        <taxon>Haloferacaceae</taxon>
        <taxon>Haloferax</taxon>
    </lineage>
</organism>
<evidence type="ECO:0000256" key="1">
    <source>
        <dbReference type="SAM" id="MobiDB-lite"/>
    </source>
</evidence>
<dbReference type="EMBL" id="CP011947">
    <property type="protein sequence ID" value="AKU08026.1"/>
    <property type="molecule type" value="Genomic_DNA"/>
</dbReference>